<feature type="chain" id="PRO_5039321884" description="feruloyl esterase" evidence="10">
    <location>
        <begin position="21"/>
        <end position="331"/>
    </location>
</feature>
<organism evidence="11 12">
    <name type="scientific">Stemphylium lycopersici</name>
    <name type="common">Tomato gray leaf spot disease fungus</name>
    <name type="synonym">Thyrospora lycopersici</name>
    <dbReference type="NCBI Taxonomy" id="183478"/>
    <lineage>
        <taxon>Eukaryota</taxon>
        <taxon>Fungi</taxon>
        <taxon>Dikarya</taxon>
        <taxon>Ascomycota</taxon>
        <taxon>Pezizomycotina</taxon>
        <taxon>Dothideomycetes</taxon>
        <taxon>Pleosporomycetidae</taxon>
        <taxon>Pleosporales</taxon>
        <taxon>Pleosporineae</taxon>
        <taxon>Pleosporaceae</taxon>
        <taxon>Stemphylium</taxon>
    </lineage>
</organism>
<evidence type="ECO:0000256" key="6">
    <source>
        <dbReference type="ARBA" id="ARBA00022801"/>
    </source>
</evidence>
<evidence type="ECO:0000256" key="1">
    <source>
        <dbReference type="ARBA" id="ARBA00004613"/>
    </source>
</evidence>
<feature type="signal peptide" evidence="10">
    <location>
        <begin position="1"/>
        <end position="20"/>
    </location>
</feature>
<evidence type="ECO:0000256" key="9">
    <source>
        <dbReference type="ARBA" id="ARBA00034075"/>
    </source>
</evidence>
<keyword evidence="3" id="KW-0964">Secreted</keyword>
<dbReference type="InterPro" id="IPR029058">
    <property type="entry name" value="AB_hydrolase_fold"/>
</dbReference>
<name>A0A364MU14_STELY</name>
<dbReference type="InterPro" id="IPR043595">
    <property type="entry name" value="FaeB/C/D"/>
</dbReference>
<keyword evidence="7" id="KW-0119">Carbohydrate metabolism</keyword>
<dbReference type="GO" id="GO:0045493">
    <property type="term" value="P:xylan catabolic process"/>
    <property type="evidence" value="ECO:0007669"/>
    <property type="project" value="UniProtKB-KW"/>
</dbReference>
<dbReference type="PANTHER" id="PTHR38050">
    <property type="match status" value="1"/>
</dbReference>
<dbReference type="EMBL" id="QGDH01000187">
    <property type="protein sequence ID" value="RAR03221.1"/>
    <property type="molecule type" value="Genomic_DNA"/>
</dbReference>
<evidence type="ECO:0000313" key="12">
    <source>
        <dbReference type="Proteomes" id="UP000249619"/>
    </source>
</evidence>
<comment type="catalytic activity">
    <reaction evidence="9">
        <text>feruloyl-polysaccharide + H2O = ferulate + polysaccharide.</text>
        <dbReference type="EC" id="3.1.1.73"/>
    </reaction>
</comment>
<sequence length="331" mass="35274">MAPLSLALTTLTAFLPLALAASSGCGTALPAGLKPGSSTHNVTLSSKSVIGKTTNREYIIHLPSGYAAANNKAAPLVMAFHGQQQPAWSMEKISQLSDPAFNPGSIIVYPEGMNVQDPGVQWLGDPMAPTSKVIDDRIFVNELLSHLTSTLCIDEKRIYAAGLSNGGGLTGLLMCDAALNKKFAAFATVAGAFYPDSSLTEPLFVGDCKPNLAGRTLPYINLHGLADAVVPYDGVFTPPYIPVLTWVEDWAKRDGCSSTPATASVEGGTVTERKWTCGGKPDLVVHRAIDKFGHGWPSKNNQGEPFETLRGGPTTWNATPLIFQWFAKWTL</sequence>
<comment type="subcellular location">
    <subcellularLocation>
        <location evidence="1">Secreted</location>
    </subcellularLocation>
</comment>
<protein>
    <recommendedName>
        <fullName evidence="2">feruloyl esterase</fullName>
        <ecNumber evidence="2">3.1.1.73</ecNumber>
    </recommendedName>
</protein>
<evidence type="ECO:0000256" key="2">
    <source>
        <dbReference type="ARBA" id="ARBA00013091"/>
    </source>
</evidence>
<evidence type="ECO:0000256" key="7">
    <source>
        <dbReference type="ARBA" id="ARBA00023277"/>
    </source>
</evidence>
<reference evidence="12" key="1">
    <citation type="submission" date="2018-05" db="EMBL/GenBank/DDBJ databases">
        <title>Draft genome sequence of Stemphylium lycopersici strain CIDEFI 213.</title>
        <authorList>
            <person name="Medina R."/>
            <person name="Franco M.E.E."/>
            <person name="Lucentini C.G."/>
            <person name="Saparrat M.C.N."/>
            <person name="Balatti P.A."/>
        </authorList>
    </citation>
    <scope>NUCLEOTIDE SEQUENCE [LARGE SCALE GENOMIC DNA]</scope>
    <source>
        <strain evidence="12">CIDEFI 213</strain>
    </source>
</reference>
<proteinExistence type="predicted"/>
<keyword evidence="8" id="KW-0624">Polysaccharide degradation</keyword>
<comment type="caution">
    <text evidence="11">The sequence shown here is derived from an EMBL/GenBank/DDBJ whole genome shotgun (WGS) entry which is preliminary data.</text>
</comment>
<dbReference type="GO" id="GO:0030600">
    <property type="term" value="F:feruloyl esterase activity"/>
    <property type="evidence" value="ECO:0007669"/>
    <property type="project" value="UniProtKB-EC"/>
</dbReference>
<evidence type="ECO:0000256" key="10">
    <source>
        <dbReference type="SAM" id="SignalP"/>
    </source>
</evidence>
<dbReference type="STRING" id="183478.A0A364MU14"/>
<dbReference type="Gene3D" id="3.40.50.1820">
    <property type="entry name" value="alpha/beta hydrolase"/>
    <property type="match status" value="1"/>
</dbReference>
<dbReference type="SUPFAM" id="SSF53474">
    <property type="entry name" value="alpha/beta-Hydrolases"/>
    <property type="match status" value="1"/>
</dbReference>
<dbReference type="PANTHER" id="PTHR38050:SF2">
    <property type="entry name" value="FERULOYL ESTERASE C-RELATED"/>
    <property type="match status" value="1"/>
</dbReference>
<keyword evidence="4" id="KW-0858">Xylan degradation</keyword>
<dbReference type="Proteomes" id="UP000249619">
    <property type="component" value="Unassembled WGS sequence"/>
</dbReference>
<evidence type="ECO:0000256" key="8">
    <source>
        <dbReference type="ARBA" id="ARBA00023326"/>
    </source>
</evidence>
<accession>A0A364MU14</accession>
<gene>
    <name evidence="11" type="ORF">DDE83_008289</name>
</gene>
<evidence type="ECO:0000313" key="11">
    <source>
        <dbReference type="EMBL" id="RAR03221.1"/>
    </source>
</evidence>
<dbReference type="GO" id="GO:0005576">
    <property type="term" value="C:extracellular region"/>
    <property type="evidence" value="ECO:0007669"/>
    <property type="project" value="UniProtKB-SubCell"/>
</dbReference>
<dbReference type="AlphaFoldDB" id="A0A364MU14"/>
<evidence type="ECO:0000256" key="5">
    <source>
        <dbReference type="ARBA" id="ARBA00022729"/>
    </source>
</evidence>
<evidence type="ECO:0000256" key="4">
    <source>
        <dbReference type="ARBA" id="ARBA00022651"/>
    </source>
</evidence>
<keyword evidence="12" id="KW-1185">Reference proteome</keyword>
<keyword evidence="6" id="KW-0378">Hydrolase</keyword>
<dbReference type="EC" id="3.1.1.73" evidence="2"/>
<evidence type="ECO:0000256" key="3">
    <source>
        <dbReference type="ARBA" id="ARBA00022525"/>
    </source>
</evidence>
<keyword evidence="5 10" id="KW-0732">Signal</keyword>